<keyword evidence="1" id="KW-1133">Transmembrane helix</keyword>
<keyword evidence="1" id="KW-0812">Transmembrane</keyword>
<dbReference type="EMBL" id="GL883006">
    <property type="protein sequence ID" value="EGG24553.1"/>
    <property type="molecule type" value="Genomic_DNA"/>
</dbReference>
<accession>F4PIB9</accession>
<feature type="transmembrane region" description="Helical" evidence="1">
    <location>
        <begin position="6"/>
        <end position="26"/>
    </location>
</feature>
<reference evidence="3" key="1">
    <citation type="journal article" date="2011" name="Genome Res.">
        <title>Phylogeny-wide analysis of social amoeba genomes highlights ancient origins for complex intercellular communication.</title>
        <authorList>
            <person name="Heidel A.J."/>
            <person name="Lawal H.M."/>
            <person name="Felder M."/>
            <person name="Schilde C."/>
            <person name="Helps N.R."/>
            <person name="Tunggal B."/>
            <person name="Rivero F."/>
            <person name="John U."/>
            <person name="Schleicher M."/>
            <person name="Eichinger L."/>
            <person name="Platzer M."/>
            <person name="Noegel A.A."/>
            <person name="Schaap P."/>
            <person name="Gloeckner G."/>
        </authorList>
    </citation>
    <scope>NUCLEOTIDE SEQUENCE [LARGE SCALE GENOMIC DNA]</scope>
    <source>
        <strain evidence="3">SH3</strain>
    </source>
</reference>
<protein>
    <submittedName>
        <fullName evidence="2">Uncharacterized protein</fullName>
    </submittedName>
</protein>
<keyword evidence="3" id="KW-1185">Reference proteome</keyword>
<evidence type="ECO:0000313" key="2">
    <source>
        <dbReference type="EMBL" id="EGG24553.1"/>
    </source>
</evidence>
<evidence type="ECO:0000313" key="3">
    <source>
        <dbReference type="Proteomes" id="UP000007797"/>
    </source>
</evidence>
<gene>
    <name evidence="2" type="ORF">DFA_02796</name>
</gene>
<dbReference type="Proteomes" id="UP000007797">
    <property type="component" value="Unassembled WGS sequence"/>
</dbReference>
<sequence length="115" mass="13357">MILKLIIIGIILTMVSFIIVESIQLTDQLQQQHQQRVQKNILTRFFGSTTAADERIAYLDTCVSEMVVVNNNDCSWLSSRLLRQFCTSWIMNIIKKRCELRYSIYTNIKGILSKP</sequence>
<evidence type="ECO:0000256" key="1">
    <source>
        <dbReference type="SAM" id="Phobius"/>
    </source>
</evidence>
<proteinExistence type="predicted"/>
<dbReference type="GeneID" id="14877385"/>
<dbReference type="RefSeq" id="XP_004362404.1">
    <property type="nucleotide sequence ID" value="XM_004362347.1"/>
</dbReference>
<name>F4PIB9_CACFS</name>
<dbReference type="KEGG" id="dfa:DFA_02796"/>
<dbReference type="AlphaFoldDB" id="F4PIB9"/>
<organism evidence="2 3">
    <name type="scientific">Cavenderia fasciculata</name>
    <name type="common">Slime mold</name>
    <name type="synonym">Dictyostelium fasciculatum</name>
    <dbReference type="NCBI Taxonomy" id="261658"/>
    <lineage>
        <taxon>Eukaryota</taxon>
        <taxon>Amoebozoa</taxon>
        <taxon>Evosea</taxon>
        <taxon>Eumycetozoa</taxon>
        <taxon>Dictyostelia</taxon>
        <taxon>Acytosteliales</taxon>
        <taxon>Cavenderiaceae</taxon>
        <taxon>Cavenderia</taxon>
    </lineage>
</organism>
<keyword evidence="1" id="KW-0472">Membrane</keyword>